<dbReference type="Proteomes" id="UP000665944">
    <property type="component" value="Unassembled WGS sequence"/>
</dbReference>
<protein>
    <submittedName>
        <fullName evidence="1">Uncharacterized protein</fullName>
    </submittedName>
</protein>
<evidence type="ECO:0000313" key="2">
    <source>
        <dbReference type="Proteomes" id="UP000665944"/>
    </source>
</evidence>
<organism evidence="1 2">
    <name type="scientific">Staphylococcus hominis</name>
    <dbReference type="NCBI Taxonomy" id="1290"/>
    <lineage>
        <taxon>Bacteria</taxon>
        <taxon>Bacillati</taxon>
        <taxon>Bacillota</taxon>
        <taxon>Bacilli</taxon>
        <taxon>Bacillales</taxon>
        <taxon>Staphylococcaceae</taxon>
        <taxon>Staphylococcus</taxon>
    </lineage>
</organism>
<dbReference type="EMBL" id="JAGHKT020000016">
    <property type="protein sequence ID" value="MCM5672992.1"/>
    <property type="molecule type" value="Genomic_DNA"/>
</dbReference>
<keyword evidence="2" id="KW-1185">Reference proteome</keyword>
<accession>A0A8X8KL93</accession>
<proteinExistence type="predicted"/>
<dbReference type="AlphaFoldDB" id="A0A8X8KL93"/>
<comment type="caution">
    <text evidence="1">The sequence shown here is derived from an EMBL/GenBank/DDBJ whole genome shotgun (WGS) entry which is preliminary data.</text>
</comment>
<name>A0A8X8KL93_STAHO</name>
<evidence type="ECO:0000313" key="1">
    <source>
        <dbReference type="EMBL" id="MCM5672992.1"/>
    </source>
</evidence>
<dbReference type="RefSeq" id="WP_012818007.1">
    <property type="nucleotide sequence ID" value="NZ_JAGHKT020000016.1"/>
</dbReference>
<gene>
    <name evidence="1" type="ORF">J7T32_009590</name>
</gene>
<sequence length="84" mass="10126">MKTFKNENWINKTDFISPFYQTTDIRGFIQDIKKYLRMNCVDPKGEVVDHIKSIIRKNGIDDPDLFIKKYIFSEEVHTKKNLWK</sequence>
<reference evidence="1 2" key="1">
    <citation type="submission" date="2022-06" db="EMBL/GenBank/DDBJ databases">
        <title>Staphylococcus hominis ShoR14 genome sequence.</title>
        <authorList>
            <person name="Yeo C.C."/>
            <person name="Chew C.H."/>
            <person name="Che Hamzah A.M."/>
            <person name="Al-Trad E.I."/>
        </authorList>
    </citation>
    <scope>NUCLEOTIDE SEQUENCE [LARGE SCALE GENOMIC DNA]</scope>
    <source>
        <strain evidence="1 2">ShoR14</strain>
    </source>
</reference>